<evidence type="ECO:0000313" key="2">
    <source>
        <dbReference type="Proteomes" id="UP000798662"/>
    </source>
</evidence>
<evidence type="ECO:0000313" key="1">
    <source>
        <dbReference type="EMBL" id="KAK1866758.1"/>
    </source>
</evidence>
<proteinExistence type="predicted"/>
<organism evidence="1 2">
    <name type="scientific">Pyropia yezoensis</name>
    <name type="common">Susabi-nori</name>
    <name type="synonym">Porphyra yezoensis</name>
    <dbReference type="NCBI Taxonomy" id="2788"/>
    <lineage>
        <taxon>Eukaryota</taxon>
        <taxon>Rhodophyta</taxon>
        <taxon>Bangiophyceae</taxon>
        <taxon>Bangiales</taxon>
        <taxon>Bangiaceae</taxon>
        <taxon>Pyropia</taxon>
    </lineage>
</organism>
<reference evidence="1" key="1">
    <citation type="submission" date="2019-11" db="EMBL/GenBank/DDBJ databases">
        <title>Nori genome reveals adaptations in red seaweeds to the harsh intertidal environment.</title>
        <authorList>
            <person name="Wang D."/>
            <person name="Mao Y."/>
        </authorList>
    </citation>
    <scope>NUCLEOTIDE SEQUENCE</scope>
    <source>
        <tissue evidence="1">Gametophyte</tissue>
    </source>
</reference>
<protein>
    <submittedName>
        <fullName evidence="1">Uncharacterized protein</fullName>
    </submittedName>
</protein>
<keyword evidence="2" id="KW-1185">Reference proteome</keyword>
<accession>A0ACC3CA42</accession>
<gene>
    <name evidence="1" type="ORF">I4F81_009273</name>
</gene>
<comment type="caution">
    <text evidence="1">The sequence shown here is derived from an EMBL/GenBank/DDBJ whole genome shotgun (WGS) entry which is preliminary data.</text>
</comment>
<dbReference type="Proteomes" id="UP000798662">
    <property type="component" value="Chromosome 2"/>
</dbReference>
<sequence length="190" mass="19935">MRGVDSFGMATRHPRRWEGQNKTPPADRIPPAAGEPPRCPCHLAVGHLPCYGRAAAHCGGNQHRRRPEPPRRERAPHRSPPAATAAVQIAATAATAVTAAAAAAAAIVVWQRPPLLQRRRQQTTVVGGCYPWALAPPSPSPSRPRPRPPSPPRRRAARVGSWPPLCGALQGSAGPVAAAAPADAVAPCCH</sequence>
<dbReference type="EMBL" id="CM020619">
    <property type="protein sequence ID" value="KAK1866758.1"/>
    <property type="molecule type" value="Genomic_DNA"/>
</dbReference>
<name>A0ACC3CA42_PYRYE</name>